<dbReference type="PANTHER" id="PTHR33922:SF2">
    <property type="entry name" value="OS07G0589600 PROTEIN"/>
    <property type="match status" value="1"/>
</dbReference>
<sequence length="360" mass="40097">MKACRVVVTRKETAGVSAERIPALEMANRGSEVKWVAFNSREEEEQDEAEALSLSDLPIMEIKREKHSSEEIKALETEEDFEFGSWGASLLTESEMCAADDVFFQGQILPLRLSVSSDSGLTGFRQDSRNFSRCGSRSESLEHSSSCGFTSVSSRSSSCRSHNSSSSSSVNATGYKPRVKNHFHTHPSPKPQLWYSSATARPGNAGNRDRRSTIWGLFRVGVVRTPEIELDDLKRRNRNKSCNSSSSHNTRNGTCGGRSSLDEAKIEKKTTQKQSFLDKSGLSSCKCSVSAVETVSSRVLVTKIKSNKRNSNVSESDLHETSLVKQQQQQQDEGKQAMSHRRTFEWLKELSITDVPRETQ</sequence>
<dbReference type="RefSeq" id="XP_010271849.1">
    <property type="nucleotide sequence ID" value="XM_010273547.2"/>
</dbReference>
<dbReference type="Proteomes" id="UP000189703">
    <property type="component" value="Unplaced"/>
</dbReference>
<dbReference type="eggNOG" id="ENOG502QVJC">
    <property type="taxonomic scope" value="Eukaryota"/>
</dbReference>
<accession>A0A1U8AV62</accession>
<feature type="region of interest" description="Disordered" evidence="1">
    <location>
        <begin position="132"/>
        <end position="210"/>
    </location>
</feature>
<proteinExistence type="predicted"/>
<feature type="compositionally biased region" description="Basic residues" evidence="1">
    <location>
        <begin position="177"/>
        <end position="187"/>
    </location>
</feature>
<name>A0A1U8AV62_NELNU</name>
<feature type="compositionally biased region" description="Low complexity" evidence="1">
    <location>
        <begin position="143"/>
        <end position="174"/>
    </location>
</feature>
<keyword evidence="2" id="KW-1185">Reference proteome</keyword>
<organism evidence="2 3">
    <name type="scientific">Nelumbo nucifera</name>
    <name type="common">Sacred lotus</name>
    <dbReference type="NCBI Taxonomy" id="4432"/>
    <lineage>
        <taxon>Eukaryota</taxon>
        <taxon>Viridiplantae</taxon>
        <taxon>Streptophyta</taxon>
        <taxon>Embryophyta</taxon>
        <taxon>Tracheophyta</taxon>
        <taxon>Spermatophyta</taxon>
        <taxon>Magnoliopsida</taxon>
        <taxon>Proteales</taxon>
        <taxon>Nelumbonaceae</taxon>
        <taxon>Nelumbo</taxon>
    </lineage>
</organism>
<evidence type="ECO:0000313" key="2">
    <source>
        <dbReference type="Proteomes" id="UP000189703"/>
    </source>
</evidence>
<dbReference type="InParanoid" id="A0A1U8AV62"/>
<feature type="region of interest" description="Disordered" evidence="1">
    <location>
        <begin position="238"/>
        <end position="263"/>
    </location>
</feature>
<dbReference type="GeneID" id="104607818"/>
<dbReference type="AlphaFoldDB" id="A0A1U8AV62"/>
<evidence type="ECO:0000256" key="1">
    <source>
        <dbReference type="SAM" id="MobiDB-lite"/>
    </source>
</evidence>
<dbReference type="KEGG" id="nnu:104607818"/>
<dbReference type="PANTHER" id="PTHR33922">
    <property type="entry name" value="OS01G0888066 PROTEIN-RELATED"/>
    <property type="match status" value="1"/>
</dbReference>
<reference evidence="3" key="1">
    <citation type="submission" date="2025-08" db="UniProtKB">
        <authorList>
            <consortium name="RefSeq"/>
        </authorList>
    </citation>
    <scope>IDENTIFICATION</scope>
</reference>
<protein>
    <submittedName>
        <fullName evidence="3">Uncharacterized protein LOC104607818</fullName>
    </submittedName>
</protein>
<dbReference type="FunCoup" id="A0A1U8AV62">
    <property type="interactions" value="70"/>
</dbReference>
<evidence type="ECO:0000313" key="3">
    <source>
        <dbReference type="RefSeq" id="XP_010271849.1"/>
    </source>
</evidence>
<dbReference type="OMA" id="CKCSVET"/>
<feature type="compositionally biased region" description="Low complexity" evidence="1">
    <location>
        <begin position="240"/>
        <end position="252"/>
    </location>
</feature>
<feature type="region of interest" description="Disordered" evidence="1">
    <location>
        <begin position="308"/>
        <end position="342"/>
    </location>
</feature>
<dbReference type="OrthoDB" id="778913at2759"/>
<gene>
    <name evidence="3" type="primary">LOC104607818</name>
</gene>